<dbReference type="Gene3D" id="3.40.50.150">
    <property type="entry name" value="Vaccinia Virus protein VP39"/>
    <property type="match status" value="1"/>
</dbReference>
<dbReference type="CDD" id="cd02440">
    <property type="entry name" value="AdoMet_MTases"/>
    <property type="match status" value="1"/>
</dbReference>
<dbReference type="InterPro" id="IPR029063">
    <property type="entry name" value="SAM-dependent_MTases_sf"/>
</dbReference>
<dbReference type="InterPro" id="IPR015985">
    <property type="entry name" value="TehB-like_dom"/>
</dbReference>
<keyword evidence="3" id="KW-0949">S-adenosyl-L-methionine</keyword>
<dbReference type="GO" id="GO:0008168">
    <property type="term" value="F:methyltransferase activity"/>
    <property type="evidence" value="ECO:0007669"/>
    <property type="project" value="UniProtKB-KW"/>
</dbReference>
<dbReference type="RefSeq" id="WP_103685028.1">
    <property type="nucleotide sequence ID" value="NZ_PQGG01000031.1"/>
</dbReference>
<evidence type="ECO:0000256" key="1">
    <source>
        <dbReference type="ARBA" id="ARBA00022603"/>
    </source>
</evidence>
<dbReference type="SUPFAM" id="SSF53335">
    <property type="entry name" value="S-adenosyl-L-methionine-dependent methyltransferases"/>
    <property type="match status" value="1"/>
</dbReference>
<dbReference type="AlphaFoldDB" id="A0A2S4HDH4"/>
<sequence length="193" mass="21559">MPSDSRNKWNQRHAERALATPACEVLQQHAAMLPKQGSALDLACGLGRNAIFLAQQGLECDAIDVSDVALARLKHYADEENLKINTLRADIEQDGLTSKQYDLIVVSYFLHRPLFAAIQRALKPGGLLFYQTFVQAQTEAPQAKPINTRFCLKHNELCLAFQDLEIHYYHETTFDPVNDTAPLAMLVARAGSH</sequence>
<evidence type="ECO:0000313" key="5">
    <source>
        <dbReference type="EMBL" id="POP52044.1"/>
    </source>
</evidence>
<keyword evidence="1 5" id="KW-0489">Methyltransferase</keyword>
<dbReference type="Proteomes" id="UP000237222">
    <property type="component" value="Unassembled WGS sequence"/>
</dbReference>
<dbReference type="OrthoDB" id="9804312at2"/>
<evidence type="ECO:0000259" key="4">
    <source>
        <dbReference type="Pfam" id="PF03848"/>
    </source>
</evidence>
<evidence type="ECO:0000256" key="3">
    <source>
        <dbReference type="ARBA" id="ARBA00022691"/>
    </source>
</evidence>
<gene>
    <name evidence="5" type="ORF">C0068_13635</name>
</gene>
<dbReference type="GO" id="GO:0032259">
    <property type="term" value="P:methylation"/>
    <property type="evidence" value="ECO:0007669"/>
    <property type="project" value="UniProtKB-KW"/>
</dbReference>
<keyword evidence="2" id="KW-0808">Transferase</keyword>
<organism evidence="5 6">
    <name type="scientific">Zhongshania marina</name>
    <dbReference type="NCBI Taxonomy" id="2304603"/>
    <lineage>
        <taxon>Bacteria</taxon>
        <taxon>Pseudomonadati</taxon>
        <taxon>Pseudomonadota</taxon>
        <taxon>Gammaproteobacteria</taxon>
        <taxon>Cellvibrionales</taxon>
        <taxon>Spongiibacteraceae</taxon>
        <taxon>Zhongshania</taxon>
    </lineage>
</organism>
<feature type="domain" description="Tellurite resistance methyltransferase TehB-like" evidence="4">
    <location>
        <begin position="29"/>
        <end position="172"/>
    </location>
</feature>
<proteinExistence type="predicted"/>
<dbReference type="EMBL" id="PQGG01000031">
    <property type="protein sequence ID" value="POP52044.1"/>
    <property type="molecule type" value="Genomic_DNA"/>
</dbReference>
<comment type="caution">
    <text evidence="5">The sequence shown here is derived from an EMBL/GenBank/DDBJ whole genome shotgun (WGS) entry which is preliminary data.</text>
</comment>
<evidence type="ECO:0000313" key="6">
    <source>
        <dbReference type="Proteomes" id="UP000237222"/>
    </source>
</evidence>
<evidence type="ECO:0000256" key="2">
    <source>
        <dbReference type="ARBA" id="ARBA00022679"/>
    </source>
</evidence>
<dbReference type="PANTHER" id="PTHR43464:SF19">
    <property type="entry name" value="UBIQUINONE BIOSYNTHESIS O-METHYLTRANSFERASE, MITOCHONDRIAL"/>
    <property type="match status" value="1"/>
</dbReference>
<name>A0A2S4HDH4_9GAMM</name>
<dbReference type="PANTHER" id="PTHR43464">
    <property type="entry name" value="METHYLTRANSFERASE"/>
    <property type="match status" value="1"/>
</dbReference>
<reference evidence="5 6" key="1">
    <citation type="submission" date="2018-01" db="EMBL/GenBank/DDBJ databases">
        <authorList>
            <person name="Yu X.-D."/>
        </authorList>
    </citation>
    <scope>NUCLEOTIDE SEQUENCE [LARGE SCALE GENOMIC DNA]</scope>
    <source>
        <strain evidence="5 6">ZX-21</strain>
    </source>
</reference>
<dbReference type="Pfam" id="PF03848">
    <property type="entry name" value="TehB"/>
    <property type="match status" value="1"/>
</dbReference>
<accession>A0A2S4HDH4</accession>
<protein>
    <submittedName>
        <fullName evidence="5">SAM-dependent methyltransferase</fullName>
    </submittedName>
</protein>